<dbReference type="AlphaFoldDB" id="A0A0A8ZPC2"/>
<protein>
    <submittedName>
        <fullName evidence="1">Uncharacterized protein</fullName>
    </submittedName>
</protein>
<evidence type="ECO:0000313" key="1">
    <source>
        <dbReference type="EMBL" id="JAD36682.1"/>
    </source>
</evidence>
<proteinExistence type="predicted"/>
<sequence length="26" mass="3256">MYFFCADTFHSNWRIHNLQVCLCMFQ</sequence>
<name>A0A0A8ZPC2_ARUDO</name>
<reference evidence="1" key="1">
    <citation type="submission" date="2014-09" db="EMBL/GenBank/DDBJ databases">
        <authorList>
            <person name="Magalhaes I.L.F."/>
            <person name="Oliveira U."/>
            <person name="Santos F.R."/>
            <person name="Vidigal T.H.D.A."/>
            <person name="Brescovit A.D."/>
            <person name="Santos A.J."/>
        </authorList>
    </citation>
    <scope>NUCLEOTIDE SEQUENCE</scope>
    <source>
        <tissue evidence="1">Shoot tissue taken approximately 20 cm above the soil surface</tissue>
    </source>
</reference>
<organism evidence="1">
    <name type="scientific">Arundo donax</name>
    <name type="common">Giant reed</name>
    <name type="synonym">Donax arundinaceus</name>
    <dbReference type="NCBI Taxonomy" id="35708"/>
    <lineage>
        <taxon>Eukaryota</taxon>
        <taxon>Viridiplantae</taxon>
        <taxon>Streptophyta</taxon>
        <taxon>Embryophyta</taxon>
        <taxon>Tracheophyta</taxon>
        <taxon>Spermatophyta</taxon>
        <taxon>Magnoliopsida</taxon>
        <taxon>Liliopsida</taxon>
        <taxon>Poales</taxon>
        <taxon>Poaceae</taxon>
        <taxon>PACMAD clade</taxon>
        <taxon>Arundinoideae</taxon>
        <taxon>Arundineae</taxon>
        <taxon>Arundo</taxon>
    </lineage>
</organism>
<accession>A0A0A8ZPC2</accession>
<reference evidence="1" key="2">
    <citation type="journal article" date="2015" name="Data Brief">
        <title>Shoot transcriptome of the giant reed, Arundo donax.</title>
        <authorList>
            <person name="Barrero R.A."/>
            <person name="Guerrero F.D."/>
            <person name="Moolhuijzen P."/>
            <person name="Goolsby J.A."/>
            <person name="Tidwell J."/>
            <person name="Bellgard S.E."/>
            <person name="Bellgard M.I."/>
        </authorList>
    </citation>
    <scope>NUCLEOTIDE SEQUENCE</scope>
    <source>
        <tissue evidence="1">Shoot tissue taken approximately 20 cm above the soil surface</tissue>
    </source>
</reference>
<dbReference type="EMBL" id="GBRH01261213">
    <property type="protein sequence ID" value="JAD36682.1"/>
    <property type="molecule type" value="Transcribed_RNA"/>
</dbReference>